<feature type="transmembrane region" description="Helical" evidence="9">
    <location>
        <begin position="270"/>
        <end position="287"/>
    </location>
</feature>
<dbReference type="InterPro" id="IPR009600">
    <property type="entry name" value="PIG-U"/>
</dbReference>
<dbReference type="GO" id="GO:0006506">
    <property type="term" value="P:GPI anchor biosynthetic process"/>
    <property type="evidence" value="ECO:0007669"/>
    <property type="project" value="UniProtKB-UniPathway"/>
</dbReference>
<sequence length="420" mass="48570">MAAPLTLLLIVAVTIRAALFRSSLAELIAERVEVVSPITAWKRGKRGWSGGLEPPRPTPLIIYLFHFLVDYAEITFMVSRNKRSSLLETEEFRKQKFALEADRYPLDCLELIRSPKEMFYTPLKVAMFYLLNPFTILSCVAKSTCGLNNAVLALFVLSTIKGNVLLSAVFLCLATYQSIYPVTLCAAAMLYFMQRQFIPVNLRRASFWWFVVQYLFMFLGSLFVIICLSFFLLGSWDYLPSVYGFILSVPDLTPNIGLFWYFFAEMFEHFRLFFLCVFQINVFFYTIPLSIKLKEHPVFLMFMQLAVISIFKSYPTVGDVALYLAFLPVWSHLHRFLRNIFLVSCVLLACSALFPVLWHLWIYAGSANSNFYYAITLLFNVAQILLVSDYFYAFLRREHHLTYGLYLKRKDGSEATLVLK</sequence>
<name>A0A3Q0RN94_AMPCI</name>
<evidence type="ECO:0000256" key="7">
    <source>
        <dbReference type="ARBA" id="ARBA00022989"/>
    </source>
</evidence>
<dbReference type="UniPathway" id="UPA00196"/>
<dbReference type="PANTHER" id="PTHR13121:SF0">
    <property type="entry name" value="PHOSPHATIDYLINOSITOL GLYCAN ANCHOR BIOSYNTHESIS CLASS U PROTEIN"/>
    <property type="match status" value="1"/>
</dbReference>
<evidence type="ECO:0000256" key="4">
    <source>
        <dbReference type="ARBA" id="ARBA00022502"/>
    </source>
</evidence>
<feature type="chain" id="PRO_5018649446" evidence="10">
    <location>
        <begin position="26"/>
        <end position="420"/>
    </location>
</feature>
<comment type="pathway">
    <text evidence="2">Glycolipid biosynthesis; glycosylphosphatidylinositol-anchor biosynthesis.</text>
</comment>
<dbReference type="GeneTree" id="ENSGT00390000014941"/>
<evidence type="ECO:0000256" key="6">
    <source>
        <dbReference type="ARBA" id="ARBA00022824"/>
    </source>
</evidence>
<feature type="transmembrane region" description="Helical" evidence="9">
    <location>
        <begin position="339"/>
        <end position="364"/>
    </location>
</feature>
<evidence type="ECO:0000256" key="1">
    <source>
        <dbReference type="ARBA" id="ARBA00004477"/>
    </source>
</evidence>
<dbReference type="OMA" id="ALWHLWI"/>
<feature type="transmembrane region" description="Helical" evidence="9">
    <location>
        <begin position="164"/>
        <end position="193"/>
    </location>
</feature>
<feature type="transmembrane region" description="Helical" evidence="9">
    <location>
        <begin position="370"/>
        <end position="392"/>
    </location>
</feature>
<dbReference type="STRING" id="61819.ENSACIP00000013809"/>
<dbReference type="Ensembl" id="ENSACIT00000014179.1">
    <property type="protein sequence ID" value="ENSACIP00000013809.1"/>
    <property type="gene ID" value="ENSACIG00000010725.1"/>
</dbReference>
<proteinExistence type="inferred from homology"/>
<keyword evidence="4" id="KW-0337">GPI-anchor biosynthesis</keyword>
<dbReference type="AlphaFoldDB" id="A0A3Q0RN94"/>
<feature type="transmembrane region" description="Helical" evidence="9">
    <location>
        <begin position="126"/>
        <end position="144"/>
    </location>
</feature>
<feature type="signal peptide" evidence="10">
    <location>
        <begin position="1"/>
        <end position="25"/>
    </location>
</feature>
<dbReference type="PANTHER" id="PTHR13121">
    <property type="entry name" value="GPI TRANSAMIDASE COMPONENT PIG-U"/>
    <property type="match status" value="1"/>
</dbReference>
<evidence type="ECO:0000256" key="5">
    <source>
        <dbReference type="ARBA" id="ARBA00022692"/>
    </source>
</evidence>
<accession>A0A3Q0RN94</accession>
<feature type="transmembrane region" description="Helical" evidence="9">
    <location>
        <begin position="242"/>
        <end position="263"/>
    </location>
</feature>
<comment type="subcellular location">
    <subcellularLocation>
        <location evidence="1">Endoplasmic reticulum membrane</location>
        <topology evidence="1">Multi-pass membrane protein</topology>
    </subcellularLocation>
</comment>
<feature type="transmembrane region" description="Helical" evidence="9">
    <location>
        <begin position="214"/>
        <end position="236"/>
    </location>
</feature>
<evidence type="ECO:0000256" key="8">
    <source>
        <dbReference type="ARBA" id="ARBA00023136"/>
    </source>
</evidence>
<dbReference type="Proteomes" id="UP000261340">
    <property type="component" value="Unplaced"/>
</dbReference>
<protein>
    <submittedName>
        <fullName evidence="11">Phosphatidylinositol glycan anchor biosynthesis, class U</fullName>
    </submittedName>
</protein>
<keyword evidence="7 9" id="KW-1133">Transmembrane helix</keyword>
<evidence type="ECO:0000313" key="12">
    <source>
        <dbReference type="Proteomes" id="UP000261340"/>
    </source>
</evidence>
<keyword evidence="12" id="KW-1185">Reference proteome</keyword>
<reference evidence="11" key="2">
    <citation type="submission" date="2025-09" db="UniProtKB">
        <authorList>
            <consortium name="Ensembl"/>
        </authorList>
    </citation>
    <scope>IDENTIFICATION</scope>
</reference>
<dbReference type="GO" id="GO:0042765">
    <property type="term" value="C:GPI-anchor transamidase complex"/>
    <property type="evidence" value="ECO:0007669"/>
    <property type="project" value="InterPro"/>
</dbReference>
<reference evidence="11" key="1">
    <citation type="submission" date="2025-08" db="UniProtKB">
        <authorList>
            <consortium name="Ensembl"/>
        </authorList>
    </citation>
    <scope>IDENTIFICATION</scope>
</reference>
<evidence type="ECO:0000256" key="2">
    <source>
        <dbReference type="ARBA" id="ARBA00004687"/>
    </source>
</evidence>
<feature type="transmembrane region" description="Helical" evidence="9">
    <location>
        <begin position="299"/>
        <end position="327"/>
    </location>
</feature>
<keyword evidence="6" id="KW-0256">Endoplasmic reticulum</keyword>
<keyword evidence="5 9" id="KW-0812">Transmembrane</keyword>
<dbReference type="Pfam" id="PF06728">
    <property type="entry name" value="PIG-U"/>
    <property type="match status" value="1"/>
</dbReference>
<evidence type="ECO:0000256" key="9">
    <source>
        <dbReference type="SAM" id="Phobius"/>
    </source>
</evidence>
<comment type="similarity">
    <text evidence="3">Belongs to the PIGU family.</text>
</comment>
<organism evidence="11 12">
    <name type="scientific">Amphilophus citrinellus</name>
    <name type="common">Midas cichlid</name>
    <name type="synonym">Cichlasoma citrinellum</name>
    <dbReference type="NCBI Taxonomy" id="61819"/>
    <lineage>
        <taxon>Eukaryota</taxon>
        <taxon>Metazoa</taxon>
        <taxon>Chordata</taxon>
        <taxon>Craniata</taxon>
        <taxon>Vertebrata</taxon>
        <taxon>Euteleostomi</taxon>
        <taxon>Actinopterygii</taxon>
        <taxon>Neopterygii</taxon>
        <taxon>Teleostei</taxon>
        <taxon>Neoteleostei</taxon>
        <taxon>Acanthomorphata</taxon>
        <taxon>Ovalentaria</taxon>
        <taxon>Cichlomorphae</taxon>
        <taxon>Cichliformes</taxon>
        <taxon>Cichlidae</taxon>
        <taxon>New World cichlids</taxon>
        <taxon>Cichlasomatinae</taxon>
        <taxon>Heroini</taxon>
        <taxon>Amphilophus</taxon>
    </lineage>
</organism>
<keyword evidence="8 9" id="KW-0472">Membrane</keyword>
<keyword evidence="10" id="KW-0732">Signal</keyword>
<evidence type="ECO:0000256" key="10">
    <source>
        <dbReference type="SAM" id="SignalP"/>
    </source>
</evidence>
<evidence type="ECO:0000313" key="11">
    <source>
        <dbReference type="Ensembl" id="ENSACIP00000013809.1"/>
    </source>
</evidence>
<dbReference type="GO" id="GO:0016255">
    <property type="term" value="P:attachment of GPI anchor to protein"/>
    <property type="evidence" value="ECO:0007669"/>
    <property type="project" value="InterPro"/>
</dbReference>
<evidence type="ECO:0000256" key="3">
    <source>
        <dbReference type="ARBA" id="ARBA00010026"/>
    </source>
</evidence>